<dbReference type="PATRIC" id="fig|999431.4.peg.2574"/>
<gene>
    <name evidence="2" type="ORF">HMPREF9725_02486</name>
</gene>
<keyword evidence="1" id="KW-0472">Membrane</keyword>
<organism evidence="2">
    <name type="scientific">Treponema denticola H1-T</name>
    <dbReference type="NCBI Taxonomy" id="999431"/>
    <lineage>
        <taxon>Bacteria</taxon>
        <taxon>Pseudomonadati</taxon>
        <taxon>Spirochaetota</taxon>
        <taxon>Spirochaetia</taxon>
        <taxon>Spirochaetales</taxon>
        <taxon>Treponemataceae</taxon>
        <taxon>Treponema</taxon>
    </lineage>
</organism>
<reference evidence="2" key="1">
    <citation type="submission" date="2012-01" db="EMBL/GenBank/DDBJ databases">
        <title>The Genome Sequence of Treponema denticola H1-T.</title>
        <authorList>
            <consortium name="The Broad Institute Genome Sequencing Platform"/>
            <person name="Earl A."/>
            <person name="Ward D."/>
            <person name="Feldgarden M."/>
            <person name="Gevers D."/>
            <person name="Blanton J.M."/>
            <person name="Fenno C.J."/>
            <person name="Baranova O.V."/>
            <person name="Mathney J."/>
            <person name="Dewhirst F.E."/>
            <person name="Izard J."/>
            <person name="Young S.K."/>
            <person name="Zeng Q."/>
            <person name="Gargeya S."/>
            <person name="Fitzgerald M."/>
            <person name="Haas B."/>
            <person name="Abouelleil A."/>
            <person name="Alvarado L."/>
            <person name="Arachchi H.M."/>
            <person name="Berlin A."/>
            <person name="Chapman S.B."/>
            <person name="Gearin G."/>
            <person name="Goldberg J."/>
            <person name="Griggs A."/>
            <person name="Gujja S."/>
            <person name="Hansen M."/>
            <person name="Heiman D."/>
            <person name="Howarth C."/>
            <person name="Larimer J."/>
            <person name="Lui A."/>
            <person name="MacDonald P.J.P."/>
            <person name="McCowen C."/>
            <person name="Montmayeur A."/>
            <person name="Murphy C."/>
            <person name="Neiman D."/>
            <person name="Pearson M."/>
            <person name="Priest M."/>
            <person name="Roberts A."/>
            <person name="Saif S."/>
            <person name="Shea T."/>
            <person name="Sisk P."/>
            <person name="Stolte C."/>
            <person name="Sykes S."/>
            <person name="Wortman J."/>
            <person name="Nusbaum C."/>
            <person name="Birren B."/>
        </authorList>
    </citation>
    <scope>NUCLEOTIDE SEQUENCE [LARGE SCALE GENOMIC DNA]</scope>
    <source>
        <strain evidence="2">H1-T</strain>
    </source>
</reference>
<feature type="transmembrane region" description="Helical" evidence="1">
    <location>
        <begin position="21"/>
        <end position="39"/>
    </location>
</feature>
<evidence type="ECO:0000313" key="2">
    <source>
        <dbReference type="EMBL" id="EMB28056.1"/>
    </source>
</evidence>
<name>M2AXI5_TREDN</name>
<keyword evidence="1" id="KW-1133">Transmembrane helix</keyword>
<keyword evidence="1" id="KW-0812">Transmembrane</keyword>
<comment type="caution">
    <text evidence="2">The sequence shown here is derived from an EMBL/GenBank/DDBJ whole genome shotgun (WGS) entry which is preliminary data.</text>
</comment>
<dbReference type="AlphaFoldDB" id="M2AXI5"/>
<proteinExistence type="predicted"/>
<dbReference type="Proteomes" id="UP000011708">
    <property type="component" value="Chromosome"/>
</dbReference>
<accession>M2AXI5</accession>
<evidence type="ECO:0000256" key="1">
    <source>
        <dbReference type="SAM" id="Phobius"/>
    </source>
</evidence>
<dbReference type="EMBL" id="AGDW01000025">
    <property type="protein sequence ID" value="EMB28056.1"/>
    <property type="molecule type" value="Genomic_DNA"/>
</dbReference>
<dbReference type="HOGENOM" id="CLU_1947880_0_0_12"/>
<protein>
    <submittedName>
        <fullName evidence="2">Uncharacterized protein</fullName>
    </submittedName>
</protein>
<sequence>MVYQSLAGFLLYGDCMRLKKYILFVIICFCNIFCIYSFSKKAPAEFVDCIEIFNDKQYFIFYLKTNDNCEYYDLQIIGLNSKYIIHRQDFIDWNIETFIENDKFCFKIDKKYIAVSEVFSARIGLYNNKTLREELYVFMGENKN</sequence>